<keyword evidence="6 8" id="KW-0472">Membrane</keyword>
<feature type="transmembrane region" description="Helical" evidence="8">
    <location>
        <begin position="359"/>
        <end position="382"/>
    </location>
</feature>
<reference evidence="9 10" key="1">
    <citation type="journal article" date="2016" name="Genome Announc.">
        <title>First Complete Genome Sequence of a Subdivision 6 Acidobacterium Strain.</title>
        <authorList>
            <person name="Huang S."/>
            <person name="Vieira S."/>
            <person name="Bunk B."/>
            <person name="Riedel T."/>
            <person name="Sproer C."/>
            <person name="Overmann J."/>
        </authorList>
    </citation>
    <scope>NUCLEOTIDE SEQUENCE [LARGE SCALE GENOMIC DNA]</scope>
    <source>
        <strain evidence="10">DSM 100886 HEG_-6_39</strain>
    </source>
</reference>
<dbReference type="Proteomes" id="UP000076079">
    <property type="component" value="Chromosome"/>
</dbReference>
<evidence type="ECO:0000256" key="7">
    <source>
        <dbReference type="SAM" id="MobiDB-lite"/>
    </source>
</evidence>
<sequence>MTRLWWGRSTAAQPAEADSGGSHDFARFSDTSAAKADLKRNAVRGFSQTLALGAAEFALRLAFTAVLARLVSPEQFGLFMVVAAVTAIADQFRDLGLSTATIQRENITHQEVSNLFWINAAAGVLLAVVISALSPLVSLYFREPRLTAVTIALASTFVLSSLSVQHEALLGRQMRLGPKAVMRLVAFTISSGVATAMAMADYGYWSLVWREIVRSALIVAAAWVLCRWVPSRPRAGTDVRALVRFGSGLTATYMLTSLASGLDRFLLGRLQGAAVVGLYRQSYQLVMAPMAQLMGPLYQVSLPSMSMLQDQPDRFRRAYARIVSIVATVSMPLGVLIAICADEITSVVLGPRWSGAGTFIRIFAVGALVQSVFSTMGFVLVSLGRSAELLKLTIVHTAWRVALMSAGAVWGGYGVAVADVASTATAFLPFLHWAMRGSAVSTATFLTALARPFFASVFLAGALALLRAFLPAGAPATSLAASVGLTLLAFPAAVILLPGGRADVKAVSSMVTSLMIRARE</sequence>
<keyword evidence="5 8" id="KW-1133">Transmembrane helix</keyword>
<comment type="similarity">
    <text evidence="2">Belongs to the polysaccharide synthase family.</text>
</comment>
<dbReference type="KEGG" id="abac:LuPra_06248"/>
<dbReference type="RefSeq" id="WP_157899905.1">
    <property type="nucleotide sequence ID" value="NZ_CP015136.1"/>
</dbReference>
<organism evidence="9 10">
    <name type="scientific">Luteitalea pratensis</name>
    <dbReference type="NCBI Taxonomy" id="1855912"/>
    <lineage>
        <taxon>Bacteria</taxon>
        <taxon>Pseudomonadati</taxon>
        <taxon>Acidobacteriota</taxon>
        <taxon>Vicinamibacteria</taxon>
        <taxon>Vicinamibacterales</taxon>
        <taxon>Vicinamibacteraceae</taxon>
        <taxon>Luteitalea</taxon>
    </lineage>
</organism>
<dbReference type="Pfam" id="PF13440">
    <property type="entry name" value="Polysacc_synt_3"/>
    <property type="match status" value="1"/>
</dbReference>
<accession>A0A143PWL2</accession>
<evidence type="ECO:0000256" key="8">
    <source>
        <dbReference type="SAM" id="Phobius"/>
    </source>
</evidence>
<feature type="transmembrane region" description="Helical" evidence="8">
    <location>
        <begin position="147"/>
        <end position="169"/>
    </location>
</feature>
<evidence type="ECO:0000256" key="1">
    <source>
        <dbReference type="ARBA" id="ARBA00004651"/>
    </source>
</evidence>
<dbReference type="GO" id="GO:0005886">
    <property type="term" value="C:plasma membrane"/>
    <property type="evidence" value="ECO:0007669"/>
    <property type="project" value="UniProtKB-SubCell"/>
</dbReference>
<protein>
    <submittedName>
        <fullName evidence="9">Lipopolysaccharide biosynthesis protein WzxC</fullName>
    </submittedName>
</protein>
<feature type="transmembrane region" description="Helical" evidence="8">
    <location>
        <begin position="318"/>
        <end position="339"/>
    </location>
</feature>
<name>A0A143PWL2_LUTPR</name>
<feature type="region of interest" description="Disordered" evidence="7">
    <location>
        <begin position="1"/>
        <end position="23"/>
    </location>
</feature>
<feature type="transmembrane region" description="Helical" evidence="8">
    <location>
        <begin position="116"/>
        <end position="141"/>
    </location>
</feature>
<evidence type="ECO:0000256" key="5">
    <source>
        <dbReference type="ARBA" id="ARBA00022989"/>
    </source>
</evidence>
<comment type="subcellular location">
    <subcellularLocation>
        <location evidence="1">Cell membrane</location>
        <topology evidence="1">Multi-pass membrane protein</topology>
    </subcellularLocation>
</comment>
<feature type="transmembrane region" description="Helical" evidence="8">
    <location>
        <begin position="476"/>
        <end position="497"/>
    </location>
</feature>
<dbReference type="EMBL" id="CP015136">
    <property type="protein sequence ID" value="AMY12962.1"/>
    <property type="molecule type" value="Genomic_DNA"/>
</dbReference>
<dbReference type="STRING" id="1855912.LuPra_06248"/>
<evidence type="ECO:0000256" key="4">
    <source>
        <dbReference type="ARBA" id="ARBA00022692"/>
    </source>
</evidence>
<dbReference type="PANTHER" id="PTHR30250">
    <property type="entry name" value="PST FAMILY PREDICTED COLANIC ACID TRANSPORTER"/>
    <property type="match status" value="1"/>
</dbReference>
<dbReference type="CDD" id="cd13127">
    <property type="entry name" value="MATE_tuaB_like"/>
    <property type="match status" value="1"/>
</dbReference>
<feature type="transmembrane region" description="Helical" evidence="8">
    <location>
        <begin position="181"/>
        <end position="200"/>
    </location>
</feature>
<keyword evidence="4 8" id="KW-0812">Transmembrane</keyword>
<reference evidence="10" key="2">
    <citation type="submission" date="2016-04" db="EMBL/GenBank/DDBJ databases">
        <title>First Complete Genome Sequence of a Subdivision 6 Acidobacterium.</title>
        <authorList>
            <person name="Huang S."/>
            <person name="Vieira S."/>
            <person name="Bunk B."/>
            <person name="Riedel T."/>
            <person name="Sproeer C."/>
            <person name="Overmann J."/>
        </authorList>
    </citation>
    <scope>NUCLEOTIDE SEQUENCE [LARGE SCALE GENOMIC DNA]</scope>
    <source>
        <strain evidence="10">DSM 100886 HEG_-6_39</strain>
    </source>
</reference>
<dbReference type="PANTHER" id="PTHR30250:SF10">
    <property type="entry name" value="LIPOPOLYSACCHARIDE BIOSYNTHESIS PROTEIN WZXC"/>
    <property type="match status" value="1"/>
</dbReference>
<evidence type="ECO:0000256" key="6">
    <source>
        <dbReference type="ARBA" id="ARBA00023136"/>
    </source>
</evidence>
<evidence type="ECO:0000313" key="9">
    <source>
        <dbReference type="EMBL" id="AMY12962.1"/>
    </source>
</evidence>
<keyword evidence="10" id="KW-1185">Reference proteome</keyword>
<feature type="transmembrane region" description="Helical" evidence="8">
    <location>
        <begin position="212"/>
        <end position="229"/>
    </location>
</feature>
<evidence type="ECO:0000256" key="2">
    <source>
        <dbReference type="ARBA" id="ARBA00007430"/>
    </source>
</evidence>
<dbReference type="AlphaFoldDB" id="A0A143PWL2"/>
<keyword evidence="3" id="KW-1003">Cell membrane</keyword>
<proteinExistence type="inferred from homology"/>
<evidence type="ECO:0000256" key="3">
    <source>
        <dbReference type="ARBA" id="ARBA00022475"/>
    </source>
</evidence>
<gene>
    <name evidence="9" type="primary">wzxC</name>
    <name evidence="9" type="ORF">LuPra_06248</name>
</gene>
<feature type="transmembrane region" description="Helical" evidence="8">
    <location>
        <begin position="446"/>
        <end position="470"/>
    </location>
</feature>
<dbReference type="OrthoDB" id="9770347at2"/>
<evidence type="ECO:0000313" key="10">
    <source>
        <dbReference type="Proteomes" id="UP000076079"/>
    </source>
</evidence>
<dbReference type="InterPro" id="IPR050833">
    <property type="entry name" value="Poly_Biosynth_Transport"/>
</dbReference>